<comment type="similarity">
    <text evidence="6 7">Belongs to the class I-like SAM-binding methyltransferase superfamily. C5-methyltransferase family.</text>
</comment>
<feature type="active site" evidence="6">
    <location>
        <position position="74"/>
    </location>
</feature>
<dbReference type="GO" id="GO:0003677">
    <property type="term" value="F:DNA binding"/>
    <property type="evidence" value="ECO:0007669"/>
    <property type="project" value="TreeGrafter"/>
</dbReference>
<name>A0A1H6F7I3_9GAMM</name>
<accession>A0A1H6F7I3</accession>
<evidence type="ECO:0000313" key="10">
    <source>
        <dbReference type="Proteomes" id="UP000236724"/>
    </source>
</evidence>
<dbReference type="PANTHER" id="PTHR10629:SF52">
    <property type="entry name" value="DNA (CYTOSINE-5)-METHYLTRANSFERASE 1"/>
    <property type="match status" value="1"/>
</dbReference>
<dbReference type="RefSeq" id="WP_103919924.1">
    <property type="nucleotide sequence ID" value="NZ_FMSV02000429.1"/>
</dbReference>
<dbReference type="CDD" id="cd00315">
    <property type="entry name" value="Cyt_C5_DNA_methylase"/>
    <property type="match status" value="1"/>
</dbReference>
<dbReference type="PROSITE" id="PS00094">
    <property type="entry name" value="C5_MTASE_1"/>
    <property type="match status" value="1"/>
</dbReference>
<sequence>MKAISLFSGAGGMDVGFRDAGFQIIAANEMDKYACDTFHANHPDTVLYDGDIDEVKTEFSKFKGVDVIFGGPPCQGFSVAGKMDPDDPRSKLIFSFCTVIERVQPKGFVMENVKSLGSLTKFEEVRAALISRFQKAGYTVTTLILNAKEFGVPQSRERVFFIGVKNGFEAIFSSAFKRYKKLAPTLRDVLIPLGKPGSEYNDRICNAKVTLAAKPVLRKSPYAGMLFNGQGRPLNPDGWASTLPASMGGNRTPIIDDNHLYNDAASWVEDYHRHLMAGGKPQGMHDAPSYLRRLTINEAALLQTFPASYIFCGPSSKVFSQIGNAVPCKLAYVVAKCIRDSLSGVAQVDYATVETGQNFELAIA</sequence>
<dbReference type="PRINTS" id="PR00105">
    <property type="entry name" value="C5METTRFRASE"/>
</dbReference>
<evidence type="ECO:0000256" key="2">
    <source>
        <dbReference type="ARBA" id="ARBA00022679"/>
    </source>
</evidence>
<dbReference type="InterPro" id="IPR001525">
    <property type="entry name" value="C5_MeTfrase"/>
</dbReference>
<dbReference type="NCBIfam" id="TIGR00675">
    <property type="entry name" value="dcm"/>
    <property type="match status" value="1"/>
</dbReference>
<dbReference type="Gene3D" id="3.40.50.150">
    <property type="entry name" value="Vaccinia Virus protein VP39"/>
    <property type="match status" value="1"/>
</dbReference>
<evidence type="ECO:0000256" key="8">
    <source>
        <dbReference type="RuleBase" id="RU000417"/>
    </source>
</evidence>
<evidence type="ECO:0000256" key="5">
    <source>
        <dbReference type="ARBA" id="ARBA00047422"/>
    </source>
</evidence>
<evidence type="ECO:0000256" key="4">
    <source>
        <dbReference type="ARBA" id="ARBA00022747"/>
    </source>
</evidence>
<dbReference type="SUPFAM" id="SSF53335">
    <property type="entry name" value="S-adenosyl-L-methionine-dependent methyltransferases"/>
    <property type="match status" value="1"/>
</dbReference>
<comment type="catalytic activity">
    <reaction evidence="5 8">
        <text>a 2'-deoxycytidine in DNA + S-adenosyl-L-methionine = a 5-methyl-2'-deoxycytidine in DNA + S-adenosyl-L-homocysteine + H(+)</text>
        <dbReference type="Rhea" id="RHEA:13681"/>
        <dbReference type="Rhea" id="RHEA-COMP:11369"/>
        <dbReference type="Rhea" id="RHEA-COMP:11370"/>
        <dbReference type="ChEBI" id="CHEBI:15378"/>
        <dbReference type="ChEBI" id="CHEBI:57856"/>
        <dbReference type="ChEBI" id="CHEBI:59789"/>
        <dbReference type="ChEBI" id="CHEBI:85452"/>
        <dbReference type="ChEBI" id="CHEBI:85454"/>
        <dbReference type="EC" id="2.1.1.37"/>
    </reaction>
</comment>
<protein>
    <recommendedName>
        <fullName evidence="8">Cytosine-specific methyltransferase</fullName>
        <ecNumber evidence="8">2.1.1.37</ecNumber>
    </recommendedName>
</protein>
<dbReference type="GO" id="GO:0044027">
    <property type="term" value="P:negative regulation of gene expression via chromosomal CpG island methylation"/>
    <property type="evidence" value="ECO:0007669"/>
    <property type="project" value="TreeGrafter"/>
</dbReference>
<reference evidence="9 10" key="1">
    <citation type="submission" date="2016-10" db="EMBL/GenBank/DDBJ databases">
        <authorList>
            <person name="de Groot N.N."/>
        </authorList>
    </citation>
    <scope>NUCLEOTIDE SEQUENCE [LARGE SCALE GENOMIC DNA]</scope>
    <source>
        <strain evidence="9">MBHS1</strain>
    </source>
</reference>
<proteinExistence type="inferred from homology"/>
<dbReference type="Gene3D" id="3.90.120.10">
    <property type="entry name" value="DNA Methylase, subunit A, domain 2"/>
    <property type="match status" value="1"/>
</dbReference>
<dbReference type="GO" id="GO:0009307">
    <property type="term" value="P:DNA restriction-modification system"/>
    <property type="evidence" value="ECO:0007669"/>
    <property type="project" value="UniProtKB-KW"/>
</dbReference>
<dbReference type="PROSITE" id="PS51679">
    <property type="entry name" value="SAM_MT_C5"/>
    <property type="match status" value="1"/>
</dbReference>
<keyword evidence="2 6" id="KW-0808">Transferase</keyword>
<dbReference type="EC" id="2.1.1.37" evidence="8"/>
<dbReference type="EMBL" id="FMSV02000429">
    <property type="protein sequence ID" value="SEH06098.1"/>
    <property type="molecule type" value="Genomic_DNA"/>
</dbReference>
<dbReference type="InterPro" id="IPR050390">
    <property type="entry name" value="C5-Methyltransferase"/>
</dbReference>
<evidence type="ECO:0000256" key="3">
    <source>
        <dbReference type="ARBA" id="ARBA00022691"/>
    </source>
</evidence>
<keyword evidence="4" id="KW-0680">Restriction system</keyword>
<dbReference type="InterPro" id="IPR029063">
    <property type="entry name" value="SAM-dependent_MTases_sf"/>
</dbReference>
<evidence type="ECO:0000313" key="9">
    <source>
        <dbReference type="EMBL" id="SEH06098.1"/>
    </source>
</evidence>
<dbReference type="Pfam" id="PF00145">
    <property type="entry name" value="DNA_methylase"/>
    <property type="match status" value="1"/>
</dbReference>
<keyword evidence="3 6" id="KW-0949">S-adenosyl-L-methionine</keyword>
<dbReference type="GO" id="GO:0003886">
    <property type="term" value="F:DNA (cytosine-5-)-methyltransferase activity"/>
    <property type="evidence" value="ECO:0007669"/>
    <property type="project" value="UniProtKB-EC"/>
</dbReference>
<dbReference type="OrthoDB" id="9813719at2"/>
<dbReference type="AlphaFoldDB" id="A0A1H6F7I3"/>
<evidence type="ECO:0000256" key="6">
    <source>
        <dbReference type="PROSITE-ProRule" id="PRU01016"/>
    </source>
</evidence>
<keyword evidence="1 6" id="KW-0489">Methyltransferase</keyword>
<dbReference type="InterPro" id="IPR018117">
    <property type="entry name" value="C5_DNA_meth_AS"/>
</dbReference>
<dbReference type="PANTHER" id="PTHR10629">
    <property type="entry name" value="CYTOSINE-SPECIFIC METHYLTRANSFERASE"/>
    <property type="match status" value="1"/>
</dbReference>
<dbReference type="GO" id="GO:0032259">
    <property type="term" value="P:methylation"/>
    <property type="evidence" value="ECO:0007669"/>
    <property type="project" value="UniProtKB-KW"/>
</dbReference>
<organism evidence="9 10">
    <name type="scientific">Candidatus Venteria ishoeyi</name>
    <dbReference type="NCBI Taxonomy" id="1899563"/>
    <lineage>
        <taxon>Bacteria</taxon>
        <taxon>Pseudomonadati</taxon>
        <taxon>Pseudomonadota</taxon>
        <taxon>Gammaproteobacteria</taxon>
        <taxon>Thiotrichales</taxon>
        <taxon>Thiotrichaceae</taxon>
        <taxon>Venteria</taxon>
    </lineage>
</organism>
<gene>
    <name evidence="9" type="primary">haeIIIM_1</name>
    <name evidence="9" type="ORF">MBHS_01953</name>
</gene>
<keyword evidence="10" id="KW-1185">Reference proteome</keyword>
<evidence type="ECO:0000256" key="7">
    <source>
        <dbReference type="RuleBase" id="RU000416"/>
    </source>
</evidence>
<evidence type="ECO:0000256" key="1">
    <source>
        <dbReference type="ARBA" id="ARBA00022603"/>
    </source>
</evidence>
<dbReference type="Proteomes" id="UP000236724">
    <property type="component" value="Unassembled WGS sequence"/>
</dbReference>